<reference evidence="1" key="4">
    <citation type="submission" date="2019-03" db="UniProtKB">
        <authorList>
            <consortium name="EnsemblPlants"/>
        </authorList>
    </citation>
    <scope>IDENTIFICATION</scope>
</reference>
<reference evidence="1" key="5">
    <citation type="journal article" date="2021" name="G3 (Bethesda)">
        <title>Aegilops tauschii genome assembly Aet v5.0 features greater sequence contiguity and improved annotation.</title>
        <authorList>
            <person name="Wang L."/>
            <person name="Zhu T."/>
            <person name="Rodriguez J.C."/>
            <person name="Deal K.R."/>
            <person name="Dubcovsky J."/>
            <person name="McGuire P.E."/>
            <person name="Lux T."/>
            <person name="Spannagl M."/>
            <person name="Mayer K.F.X."/>
            <person name="Baldrich P."/>
            <person name="Meyers B.C."/>
            <person name="Huo N."/>
            <person name="Gu Y.Q."/>
            <person name="Zhou H."/>
            <person name="Devos K.M."/>
            <person name="Bennetzen J.L."/>
            <person name="Unver T."/>
            <person name="Budak H."/>
            <person name="Gulick P.J."/>
            <person name="Galiba G."/>
            <person name="Kalapos B."/>
            <person name="Nelson D.R."/>
            <person name="Li P."/>
            <person name="You F.M."/>
            <person name="Luo M.C."/>
            <person name="Dvorak J."/>
        </authorList>
    </citation>
    <scope>NUCLEOTIDE SEQUENCE [LARGE SCALE GENOMIC DNA]</scope>
    <source>
        <strain evidence="1">cv. AL8/78</strain>
    </source>
</reference>
<evidence type="ECO:0000313" key="1">
    <source>
        <dbReference type="EnsemblPlants" id="AET3Gv20935100.5"/>
    </source>
</evidence>
<sequence length="53" mass="5809">EPCALLPESLLKSGHSGVAAIDPSVVSPIHCHFRGSFALAKLFISYIYYLIFE</sequence>
<dbReference type="AlphaFoldDB" id="A0A453GA46"/>
<name>A0A453GA46_AEGTS</name>
<dbReference type="Gramene" id="AET3Gv20935100.5">
    <property type="protein sequence ID" value="AET3Gv20935100.5"/>
    <property type="gene ID" value="AET3Gv20935100"/>
</dbReference>
<proteinExistence type="predicted"/>
<organism evidence="1 2">
    <name type="scientific">Aegilops tauschii subsp. strangulata</name>
    <name type="common">Goatgrass</name>
    <dbReference type="NCBI Taxonomy" id="200361"/>
    <lineage>
        <taxon>Eukaryota</taxon>
        <taxon>Viridiplantae</taxon>
        <taxon>Streptophyta</taxon>
        <taxon>Embryophyta</taxon>
        <taxon>Tracheophyta</taxon>
        <taxon>Spermatophyta</taxon>
        <taxon>Magnoliopsida</taxon>
        <taxon>Liliopsida</taxon>
        <taxon>Poales</taxon>
        <taxon>Poaceae</taxon>
        <taxon>BOP clade</taxon>
        <taxon>Pooideae</taxon>
        <taxon>Triticodae</taxon>
        <taxon>Triticeae</taxon>
        <taxon>Triticinae</taxon>
        <taxon>Aegilops</taxon>
    </lineage>
</organism>
<reference evidence="2" key="1">
    <citation type="journal article" date="2014" name="Science">
        <title>Ancient hybridizations among the ancestral genomes of bread wheat.</title>
        <authorList>
            <consortium name="International Wheat Genome Sequencing Consortium,"/>
            <person name="Marcussen T."/>
            <person name="Sandve S.R."/>
            <person name="Heier L."/>
            <person name="Spannagl M."/>
            <person name="Pfeifer M."/>
            <person name="Jakobsen K.S."/>
            <person name="Wulff B.B."/>
            <person name="Steuernagel B."/>
            <person name="Mayer K.F."/>
            <person name="Olsen O.A."/>
        </authorList>
    </citation>
    <scope>NUCLEOTIDE SEQUENCE [LARGE SCALE GENOMIC DNA]</scope>
    <source>
        <strain evidence="2">cv. AL8/78</strain>
    </source>
</reference>
<evidence type="ECO:0000313" key="2">
    <source>
        <dbReference type="Proteomes" id="UP000015105"/>
    </source>
</evidence>
<reference evidence="2" key="2">
    <citation type="journal article" date="2017" name="Nat. Plants">
        <title>The Aegilops tauschii genome reveals multiple impacts of transposons.</title>
        <authorList>
            <person name="Zhao G."/>
            <person name="Zou C."/>
            <person name="Li K."/>
            <person name="Wang K."/>
            <person name="Li T."/>
            <person name="Gao L."/>
            <person name="Zhang X."/>
            <person name="Wang H."/>
            <person name="Yang Z."/>
            <person name="Liu X."/>
            <person name="Jiang W."/>
            <person name="Mao L."/>
            <person name="Kong X."/>
            <person name="Jiao Y."/>
            <person name="Jia J."/>
        </authorList>
    </citation>
    <scope>NUCLEOTIDE SEQUENCE [LARGE SCALE GENOMIC DNA]</scope>
    <source>
        <strain evidence="2">cv. AL8/78</strain>
    </source>
</reference>
<protein>
    <submittedName>
        <fullName evidence="1">Uncharacterized protein</fullName>
    </submittedName>
</protein>
<accession>A0A453GA46</accession>
<keyword evidence="2" id="KW-1185">Reference proteome</keyword>
<reference evidence="1" key="3">
    <citation type="journal article" date="2017" name="Nature">
        <title>Genome sequence of the progenitor of the wheat D genome Aegilops tauschii.</title>
        <authorList>
            <person name="Luo M.C."/>
            <person name="Gu Y.Q."/>
            <person name="Puiu D."/>
            <person name="Wang H."/>
            <person name="Twardziok S.O."/>
            <person name="Deal K.R."/>
            <person name="Huo N."/>
            <person name="Zhu T."/>
            <person name="Wang L."/>
            <person name="Wang Y."/>
            <person name="McGuire P.E."/>
            <person name="Liu S."/>
            <person name="Long H."/>
            <person name="Ramasamy R.K."/>
            <person name="Rodriguez J.C."/>
            <person name="Van S.L."/>
            <person name="Yuan L."/>
            <person name="Wang Z."/>
            <person name="Xia Z."/>
            <person name="Xiao L."/>
            <person name="Anderson O.D."/>
            <person name="Ouyang S."/>
            <person name="Liang Y."/>
            <person name="Zimin A.V."/>
            <person name="Pertea G."/>
            <person name="Qi P."/>
            <person name="Bennetzen J.L."/>
            <person name="Dai X."/>
            <person name="Dawson M.W."/>
            <person name="Muller H.G."/>
            <person name="Kugler K."/>
            <person name="Rivarola-Duarte L."/>
            <person name="Spannagl M."/>
            <person name="Mayer K.F.X."/>
            <person name="Lu F.H."/>
            <person name="Bevan M.W."/>
            <person name="Leroy P."/>
            <person name="Li P."/>
            <person name="You F.M."/>
            <person name="Sun Q."/>
            <person name="Liu Z."/>
            <person name="Lyons E."/>
            <person name="Wicker T."/>
            <person name="Salzberg S.L."/>
            <person name="Devos K.M."/>
            <person name="Dvorak J."/>
        </authorList>
    </citation>
    <scope>NUCLEOTIDE SEQUENCE [LARGE SCALE GENOMIC DNA]</scope>
    <source>
        <strain evidence="1">cv. AL8/78</strain>
    </source>
</reference>
<dbReference type="Proteomes" id="UP000015105">
    <property type="component" value="Chromosome 3D"/>
</dbReference>
<dbReference type="EnsemblPlants" id="AET3Gv20935100.5">
    <property type="protein sequence ID" value="AET3Gv20935100.5"/>
    <property type="gene ID" value="AET3Gv20935100"/>
</dbReference>